<dbReference type="EC" id="5.6.2.4" evidence="9"/>
<keyword evidence="2 11" id="KW-0547">Nucleotide-binding</keyword>
<organism evidence="14 15">
    <name type="scientific">Actinomadura miaoliensis</name>
    <dbReference type="NCBI Taxonomy" id="430685"/>
    <lineage>
        <taxon>Bacteria</taxon>
        <taxon>Bacillati</taxon>
        <taxon>Actinomycetota</taxon>
        <taxon>Actinomycetes</taxon>
        <taxon>Streptosporangiales</taxon>
        <taxon>Thermomonosporaceae</taxon>
        <taxon>Actinomadura</taxon>
    </lineage>
</organism>
<evidence type="ECO:0000256" key="7">
    <source>
        <dbReference type="ARBA" id="ARBA00023235"/>
    </source>
</evidence>
<dbReference type="InterPro" id="IPR014017">
    <property type="entry name" value="DNA_helicase_UvrD-like_C"/>
</dbReference>
<keyword evidence="6" id="KW-0238">DNA-binding</keyword>
<dbReference type="CDD" id="cd17932">
    <property type="entry name" value="DEXQc_UvrD"/>
    <property type="match status" value="1"/>
</dbReference>
<dbReference type="Proteomes" id="UP001500683">
    <property type="component" value="Unassembled WGS sequence"/>
</dbReference>
<comment type="catalytic activity">
    <reaction evidence="10">
        <text>ATP + H2O = ADP + phosphate + H(+)</text>
        <dbReference type="Rhea" id="RHEA:13065"/>
        <dbReference type="ChEBI" id="CHEBI:15377"/>
        <dbReference type="ChEBI" id="CHEBI:15378"/>
        <dbReference type="ChEBI" id="CHEBI:30616"/>
        <dbReference type="ChEBI" id="CHEBI:43474"/>
        <dbReference type="ChEBI" id="CHEBI:456216"/>
        <dbReference type="EC" id="5.6.2.4"/>
    </reaction>
</comment>
<dbReference type="InterPro" id="IPR000212">
    <property type="entry name" value="DNA_helicase_UvrD/REP"/>
</dbReference>
<feature type="binding site" evidence="11">
    <location>
        <begin position="66"/>
        <end position="73"/>
    </location>
    <ligand>
        <name>ATP</name>
        <dbReference type="ChEBI" id="CHEBI:30616"/>
    </ligand>
</feature>
<evidence type="ECO:0000256" key="1">
    <source>
        <dbReference type="ARBA" id="ARBA00009922"/>
    </source>
</evidence>
<proteinExistence type="inferred from homology"/>
<evidence type="ECO:0000256" key="12">
    <source>
        <dbReference type="SAM" id="MobiDB-lite"/>
    </source>
</evidence>
<evidence type="ECO:0000256" key="3">
    <source>
        <dbReference type="ARBA" id="ARBA00022801"/>
    </source>
</evidence>
<evidence type="ECO:0000259" key="13">
    <source>
        <dbReference type="PROSITE" id="PS51198"/>
    </source>
</evidence>
<comment type="caution">
    <text evidence="14">The sequence shown here is derived from an EMBL/GenBank/DDBJ whole genome shotgun (WGS) entry which is preliminary data.</text>
</comment>
<protein>
    <recommendedName>
        <fullName evidence="9">DNA 3'-5' helicase</fullName>
        <ecNumber evidence="9">5.6.2.4</ecNumber>
    </recommendedName>
</protein>
<evidence type="ECO:0000256" key="2">
    <source>
        <dbReference type="ARBA" id="ARBA00022741"/>
    </source>
</evidence>
<keyword evidence="5 11" id="KW-0067">ATP-binding</keyword>
<feature type="region of interest" description="Disordered" evidence="12">
    <location>
        <begin position="1"/>
        <end position="35"/>
    </location>
</feature>
<evidence type="ECO:0000256" key="5">
    <source>
        <dbReference type="ARBA" id="ARBA00022840"/>
    </source>
</evidence>
<dbReference type="Gene3D" id="3.40.50.300">
    <property type="entry name" value="P-loop containing nucleotide triphosphate hydrolases"/>
    <property type="match status" value="2"/>
</dbReference>
<keyword evidence="7" id="KW-0413">Isomerase</keyword>
<evidence type="ECO:0000313" key="14">
    <source>
        <dbReference type="EMBL" id="GAA4101092.1"/>
    </source>
</evidence>
<dbReference type="SUPFAM" id="SSF52540">
    <property type="entry name" value="P-loop containing nucleoside triphosphate hydrolases"/>
    <property type="match status" value="1"/>
</dbReference>
<evidence type="ECO:0000256" key="9">
    <source>
        <dbReference type="ARBA" id="ARBA00034808"/>
    </source>
</evidence>
<keyword evidence="3 11" id="KW-0378">Hydrolase</keyword>
<dbReference type="InterPro" id="IPR014016">
    <property type="entry name" value="UvrD-like_ATP-bd"/>
</dbReference>
<feature type="compositionally biased region" description="Low complexity" evidence="12">
    <location>
        <begin position="1"/>
        <end position="17"/>
    </location>
</feature>
<reference evidence="15" key="1">
    <citation type="journal article" date="2019" name="Int. J. Syst. Evol. Microbiol.">
        <title>The Global Catalogue of Microorganisms (GCM) 10K type strain sequencing project: providing services to taxonomists for standard genome sequencing and annotation.</title>
        <authorList>
            <consortium name="The Broad Institute Genomics Platform"/>
            <consortium name="The Broad Institute Genome Sequencing Center for Infectious Disease"/>
            <person name="Wu L."/>
            <person name="Ma J."/>
        </authorList>
    </citation>
    <scope>NUCLEOTIDE SEQUENCE [LARGE SCALE GENOMIC DNA]</scope>
    <source>
        <strain evidence="15">JCM 16702</strain>
    </source>
</reference>
<dbReference type="PANTHER" id="PTHR11070:SF2">
    <property type="entry name" value="ATP-DEPENDENT DNA HELICASE SRS2"/>
    <property type="match status" value="1"/>
</dbReference>
<dbReference type="PANTHER" id="PTHR11070">
    <property type="entry name" value="UVRD / RECB / PCRA DNA HELICASE FAMILY MEMBER"/>
    <property type="match status" value="1"/>
</dbReference>
<dbReference type="RefSeq" id="WP_344957730.1">
    <property type="nucleotide sequence ID" value="NZ_BAAAZG010000061.1"/>
</dbReference>
<keyword evidence="4 11" id="KW-0347">Helicase</keyword>
<feature type="compositionally biased region" description="Pro residues" evidence="12">
    <location>
        <begin position="433"/>
        <end position="443"/>
    </location>
</feature>
<feature type="domain" description="UvrD-like helicase ATP-binding" evidence="13">
    <location>
        <begin position="45"/>
        <end position="316"/>
    </location>
</feature>
<evidence type="ECO:0000256" key="6">
    <source>
        <dbReference type="ARBA" id="ARBA00023125"/>
    </source>
</evidence>
<feature type="region of interest" description="Disordered" evidence="12">
    <location>
        <begin position="433"/>
        <end position="468"/>
    </location>
</feature>
<evidence type="ECO:0000256" key="10">
    <source>
        <dbReference type="ARBA" id="ARBA00048988"/>
    </source>
</evidence>
<sequence length="666" mass="72207">MSLAEPVPAPPAAVTTRPPEEPKSIDQPGPGSAALRLPPALAQEIANLHPQQRQAVRHQGNLVLVAGPGAGKTRTLVARVGHLLATTSPHRGVAAITYTEAAASEVTSRLRTLGMRPGRRLASRTVHSFCLHHILRPYARFTNVPFADNLTILDDTQTNQLWAHAAFEAGLPVKDKPDPLLTKIRRLMAAGEGLQDYQHQYLEAVRGYEQALINRGGLDFDAMPGRALAVLRASQPARDMLSARFRHLVVDEYQDLNPVLHAVVTELLAAGVQVTAVGDPDQTMYAFQGADIRYLKELHERDDFTTIQLTVNFRSGSTLVAAGRGVLGVDRGYRADPNQEAPGTVTIEEVPGDLDDHAQRAVDVVRQRIATGVPAEDIAVLYPGNRNLLNRLTAALRAADLPCDMERTRKIPSSPLADFVSACAARRLAGPVPGPADPFPPTCGRPTGGITTPPHAPAPRRRPSSAVPTRTVRELAATWHRHRQAVGITLAEETPRSLARELLKVLDAPEREAPEDDAAAFLDHLIAHLNIDHVADLSSDLRDRQAPQALRTAAEDGLTMAELAGGRAPGRIMLTTYHSAKGREFSVVVLPGLVDGLMPFYFATRGLSSRALKEQRHNFYVAVTRAQDEVVLIVGDLFTDPYHGVRHSGRSRFVSDIITHLDNGSG</sequence>
<evidence type="ECO:0000313" key="15">
    <source>
        <dbReference type="Proteomes" id="UP001500683"/>
    </source>
</evidence>
<accession>A0ABP7WZV4</accession>
<dbReference type="InterPro" id="IPR027417">
    <property type="entry name" value="P-loop_NTPase"/>
</dbReference>
<dbReference type="EMBL" id="BAAAZG010000061">
    <property type="protein sequence ID" value="GAA4101092.1"/>
    <property type="molecule type" value="Genomic_DNA"/>
</dbReference>
<evidence type="ECO:0000256" key="11">
    <source>
        <dbReference type="PROSITE-ProRule" id="PRU00560"/>
    </source>
</evidence>
<name>A0ABP7WZV4_9ACTN</name>
<evidence type="ECO:0000256" key="4">
    <source>
        <dbReference type="ARBA" id="ARBA00022806"/>
    </source>
</evidence>
<dbReference type="InterPro" id="IPR013986">
    <property type="entry name" value="DExx_box_DNA_helicase_dom_sf"/>
</dbReference>
<comment type="similarity">
    <text evidence="1">Belongs to the helicase family. UvrD subfamily.</text>
</comment>
<evidence type="ECO:0000256" key="8">
    <source>
        <dbReference type="ARBA" id="ARBA00034617"/>
    </source>
</evidence>
<dbReference type="PROSITE" id="PS51198">
    <property type="entry name" value="UVRD_HELICASE_ATP_BIND"/>
    <property type="match status" value="1"/>
</dbReference>
<dbReference type="Gene3D" id="1.10.10.160">
    <property type="match status" value="1"/>
</dbReference>
<dbReference type="Gene3D" id="1.10.486.10">
    <property type="entry name" value="PCRA, domain 4"/>
    <property type="match status" value="1"/>
</dbReference>
<gene>
    <name evidence="14" type="ORF">GCM10022214_78360</name>
</gene>
<comment type="catalytic activity">
    <reaction evidence="8">
        <text>Couples ATP hydrolysis with the unwinding of duplex DNA by translocating in the 3'-5' direction.</text>
        <dbReference type="EC" id="5.6.2.4"/>
    </reaction>
</comment>
<dbReference type="Pfam" id="PF13361">
    <property type="entry name" value="UvrD_C"/>
    <property type="match status" value="1"/>
</dbReference>
<dbReference type="Pfam" id="PF00580">
    <property type="entry name" value="UvrD-helicase"/>
    <property type="match status" value="1"/>
</dbReference>
<keyword evidence="15" id="KW-1185">Reference proteome</keyword>